<evidence type="ECO:0000313" key="3">
    <source>
        <dbReference type="Proteomes" id="UP001596119"/>
    </source>
</evidence>
<comment type="caution">
    <text evidence="2">The sequence shown here is derived from an EMBL/GenBank/DDBJ whole genome shotgun (WGS) entry which is preliminary data.</text>
</comment>
<dbReference type="InterPro" id="IPR050407">
    <property type="entry name" value="Geranylgeranyl_reductase"/>
</dbReference>
<sequence>MSVRPLDLLVAGGGPAGLVTALHAARAGLDVEVREPRPGAVDKACGEGLMPGALQALLALGVDPAGHPFRGIRYVRAGRSADADFRRGPGRGIRRTTLHRALQEAAVAAGARIEERAVAEVRQDDAGVVVDGRRARYLVAADGLHSPVRRALGLDLPATRYPRFGLRRHFRTAPWSPYVEVHWGPEVEAYVTPVADDLVGVAVLASTKGSFDDRLRALPGLTELLRGAAPVTEVRGAGPLRRGARRRVAGRILLVGDAAGYVDALTGEGLALAFAQAAAAVRAVVDGEPVRYEREWTRLTRRYRWLTAALLAGTRPRVARRALVPASRLLPPLFDGAVNALARPVGPARRAPDR</sequence>
<dbReference type="Gene3D" id="3.50.50.60">
    <property type="entry name" value="FAD/NAD(P)-binding domain"/>
    <property type="match status" value="1"/>
</dbReference>
<dbReference type="GO" id="GO:0016491">
    <property type="term" value="F:oxidoreductase activity"/>
    <property type="evidence" value="ECO:0007669"/>
    <property type="project" value="UniProtKB-KW"/>
</dbReference>
<dbReference type="PRINTS" id="PR00420">
    <property type="entry name" value="RNGMNOXGNASE"/>
</dbReference>
<organism evidence="2 3">
    <name type="scientific">Pseudonocardia lutea</name>
    <dbReference type="NCBI Taxonomy" id="2172015"/>
    <lineage>
        <taxon>Bacteria</taxon>
        <taxon>Bacillati</taxon>
        <taxon>Actinomycetota</taxon>
        <taxon>Actinomycetes</taxon>
        <taxon>Pseudonocardiales</taxon>
        <taxon>Pseudonocardiaceae</taxon>
        <taxon>Pseudonocardia</taxon>
    </lineage>
</organism>
<name>A0ABW1II59_9PSEU</name>
<keyword evidence="3" id="KW-1185">Reference proteome</keyword>
<dbReference type="Pfam" id="PF01494">
    <property type="entry name" value="FAD_binding_3"/>
    <property type="match status" value="1"/>
</dbReference>
<gene>
    <name evidence="2" type="ORF">ACFQH9_27915</name>
</gene>
<proteinExistence type="predicted"/>
<dbReference type="PANTHER" id="PTHR42685">
    <property type="entry name" value="GERANYLGERANYL DIPHOSPHATE REDUCTASE"/>
    <property type="match status" value="1"/>
</dbReference>
<protein>
    <submittedName>
        <fullName evidence="2">NAD(P)/FAD-dependent oxidoreductase</fullName>
        <ecNumber evidence="2">1.-.-.-</ecNumber>
    </submittedName>
</protein>
<keyword evidence="2" id="KW-0560">Oxidoreductase</keyword>
<feature type="domain" description="FAD-binding" evidence="1">
    <location>
        <begin position="7"/>
        <end position="280"/>
    </location>
</feature>
<dbReference type="RefSeq" id="WP_379570670.1">
    <property type="nucleotide sequence ID" value="NZ_JBHSQK010000093.1"/>
</dbReference>
<dbReference type="PANTHER" id="PTHR42685:SF19">
    <property type="entry name" value="POSSIBLE OXIDOREDUCTASE"/>
    <property type="match status" value="1"/>
</dbReference>
<reference evidence="3" key="1">
    <citation type="journal article" date="2019" name="Int. J. Syst. Evol. Microbiol.">
        <title>The Global Catalogue of Microorganisms (GCM) 10K type strain sequencing project: providing services to taxonomists for standard genome sequencing and annotation.</title>
        <authorList>
            <consortium name="The Broad Institute Genomics Platform"/>
            <consortium name="The Broad Institute Genome Sequencing Center for Infectious Disease"/>
            <person name="Wu L."/>
            <person name="Ma J."/>
        </authorList>
    </citation>
    <scope>NUCLEOTIDE SEQUENCE [LARGE SCALE GENOMIC DNA]</scope>
    <source>
        <strain evidence="3">CGMCC 4.7397</strain>
    </source>
</reference>
<accession>A0ABW1II59</accession>
<dbReference type="SUPFAM" id="SSF51905">
    <property type="entry name" value="FAD/NAD(P)-binding domain"/>
    <property type="match status" value="1"/>
</dbReference>
<evidence type="ECO:0000313" key="2">
    <source>
        <dbReference type="EMBL" id="MFC5952097.1"/>
    </source>
</evidence>
<dbReference type="Proteomes" id="UP001596119">
    <property type="component" value="Unassembled WGS sequence"/>
</dbReference>
<evidence type="ECO:0000259" key="1">
    <source>
        <dbReference type="Pfam" id="PF01494"/>
    </source>
</evidence>
<dbReference type="EMBL" id="JBHSQK010000093">
    <property type="protein sequence ID" value="MFC5952097.1"/>
    <property type="molecule type" value="Genomic_DNA"/>
</dbReference>
<dbReference type="EC" id="1.-.-.-" evidence="2"/>
<dbReference type="InterPro" id="IPR036188">
    <property type="entry name" value="FAD/NAD-bd_sf"/>
</dbReference>
<dbReference type="InterPro" id="IPR002938">
    <property type="entry name" value="FAD-bd"/>
</dbReference>